<sequence length="655" mass="72930">MASISISSRALLHVGRCRLSPISSICSIQCCRAQSLFASARSITSVSHEATVDGRARLSRIWVPTGGIEPKAQEDSHAKLIRAGFLRQAHSGIFHMLPLGRRVQDKLEALIDKYMFQLGASKLALSSISSEKLWAKSGRLDKAGAELFRFSDRKNAEYLLSPTHEEEITSLVSSTVESYKMLPVRLYQISRKYRDELRPRHGLLRSREFIMKDLYTFDHSPSLALATYHQVREMYTRLFDELKLPYLVAEADSGDIGGDLSHEFHFPTSKGEDHIIGCSSCKYVANEELAESPVSRHLSEGKDFESTSPGSLLDVRMWRGISKDRLTLVNVCYASANTSKNKGQDASEINIHAIKAVVPDIDTSIDDALQLWMRHSMLSSCSKDSPLPKPQRLLNVIDCRIPSRVQDSMRSANFSSRLPFLPPALDEPLRDIQMEFLHENLTTNQPLNLLRIKDGDPCPRCSEGSLKVQKAIELGHTFHLGTRYSEPLKATVVAPSKTESVNGAKTADSGTSQSRASMQMGCHGIGVSRIIGAVADMLEDKWGLNWPRVMAPFEVLVQPAPGNDEAVLEVYDILNVVSPGTDSPPLDLVLDDRSNKPFAQRMFDADLTGYPVIVVVGKLWASERKCEVQCRRLKVKVEVPINELRSYIESLLSKL</sequence>
<dbReference type="InterPro" id="IPR050062">
    <property type="entry name" value="Pro-tRNA_synthetase"/>
</dbReference>
<evidence type="ECO:0000256" key="2">
    <source>
        <dbReference type="ARBA" id="ARBA00008226"/>
    </source>
</evidence>
<keyword evidence="9" id="KW-0648">Protein biosynthesis</keyword>
<comment type="subunit">
    <text evidence="3">Homodimer.</text>
</comment>
<organism evidence="14 15">
    <name type="scientific">Diplocarpon rosae</name>
    <dbReference type="NCBI Taxonomy" id="946125"/>
    <lineage>
        <taxon>Eukaryota</taxon>
        <taxon>Fungi</taxon>
        <taxon>Dikarya</taxon>
        <taxon>Ascomycota</taxon>
        <taxon>Pezizomycotina</taxon>
        <taxon>Leotiomycetes</taxon>
        <taxon>Helotiales</taxon>
        <taxon>Drepanopezizaceae</taxon>
        <taxon>Diplocarpon</taxon>
    </lineage>
</organism>
<evidence type="ECO:0000259" key="13">
    <source>
        <dbReference type="PROSITE" id="PS50862"/>
    </source>
</evidence>
<reference evidence="14" key="1">
    <citation type="submission" date="2023-06" db="EMBL/GenBank/DDBJ databases">
        <title>Draft genome of Marssonina rosae.</title>
        <authorList>
            <person name="Cheng Q."/>
        </authorList>
    </citation>
    <scope>NUCLEOTIDE SEQUENCE</scope>
    <source>
        <strain evidence="14">R4</strain>
    </source>
</reference>
<evidence type="ECO:0000256" key="9">
    <source>
        <dbReference type="ARBA" id="ARBA00022917"/>
    </source>
</evidence>
<comment type="caution">
    <text evidence="14">The sequence shown here is derived from an EMBL/GenBank/DDBJ whole genome shotgun (WGS) entry which is preliminary data.</text>
</comment>
<dbReference type="EC" id="6.1.1.15" evidence="4"/>
<dbReference type="InterPro" id="IPR036621">
    <property type="entry name" value="Anticodon-bd_dom_sf"/>
</dbReference>
<dbReference type="AlphaFoldDB" id="A0AAD9T1R4"/>
<dbReference type="InterPro" id="IPR006195">
    <property type="entry name" value="aa-tRNA-synth_II"/>
</dbReference>
<comment type="catalytic activity">
    <reaction evidence="12">
        <text>tRNA(Pro) + L-proline + ATP = L-prolyl-tRNA(Pro) + AMP + diphosphate</text>
        <dbReference type="Rhea" id="RHEA:14305"/>
        <dbReference type="Rhea" id="RHEA-COMP:9700"/>
        <dbReference type="Rhea" id="RHEA-COMP:9702"/>
        <dbReference type="ChEBI" id="CHEBI:30616"/>
        <dbReference type="ChEBI" id="CHEBI:33019"/>
        <dbReference type="ChEBI" id="CHEBI:60039"/>
        <dbReference type="ChEBI" id="CHEBI:78442"/>
        <dbReference type="ChEBI" id="CHEBI:78532"/>
        <dbReference type="ChEBI" id="CHEBI:456215"/>
        <dbReference type="EC" id="6.1.1.15"/>
    </reaction>
</comment>
<dbReference type="InterPro" id="IPR045864">
    <property type="entry name" value="aa-tRNA-synth_II/BPL/LPL"/>
</dbReference>
<evidence type="ECO:0000256" key="5">
    <source>
        <dbReference type="ARBA" id="ARBA00022490"/>
    </source>
</evidence>
<name>A0AAD9T1R4_9HELO</name>
<evidence type="ECO:0000256" key="1">
    <source>
        <dbReference type="ARBA" id="ARBA00004496"/>
    </source>
</evidence>
<evidence type="ECO:0000256" key="6">
    <source>
        <dbReference type="ARBA" id="ARBA00022598"/>
    </source>
</evidence>
<accession>A0AAD9T1R4</accession>
<dbReference type="Proteomes" id="UP001285354">
    <property type="component" value="Unassembled WGS sequence"/>
</dbReference>
<keyword evidence="8" id="KW-0067">ATP-binding</keyword>
<dbReference type="PANTHER" id="PTHR42753:SF2">
    <property type="entry name" value="PROLINE--TRNA LIGASE"/>
    <property type="match status" value="1"/>
</dbReference>
<dbReference type="SUPFAM" id="SSF52954">
    <property type="entry name" value="Class II aaRS ABD-related"/>
    <property type="match status" value="1"/>
</dbReference>
<dbReference type="InterPro" id="IPR002316">
    <property type="entry name" value="Pro-tRNA-ligase_IIa"/>
</dbReference>
<evidence type="ECO:0000256" key="12">
    <source>
        <dbReference type="ARBA" id="ARBA00047671"/>
    </source>
</evidence>
<dbReference type="SUPFAM" id="SSF55681">
    <property type="entry name" value="Class II aaRS and biotin synthetases"/>
    <property type="match status" value="1"/>
</dbReference>
<keyword evidence="7" id="KW-0547">Nucleotide-binding</keyword>
<keyword evidence="10" id="KW-0030">Aminoacyl-tRNA synthetase</keyword>
<dbReference type="Gene3D" id="3.40.50.800">
    <property type="entry name" value="Anticodon-binding domain"/>
    <property type="match status" value="1"/>
</dbReference>
<dbReference type="PRINTS" id="PR01046">
    <property type="entry name" value="TRNASYNTHPRO"/>
</dbReference>
<feature type="domain" description="Aminoacyl-transfer RNA synthetases class-II family profile" evidence="13">
    <location>
        <begin position="100"/>
        <end position="552"/>
    </location>
</feature>
<dbReference type="GO" id="GO:0004827">
    <property type="term" value="F:proline-tRNA ligase activity"/>
    <property type="evidence" value="ECO:0007669"/>
    <property type="project" value="UniProtKB-EC"/>
</dbReference>
<dbReference type="EMBL" id="JAUBYV010000005">
    <property type="protein sequence ID" value="KAK2626979.1"/>
    <property type="molecule type" value="Genomic_DNA"/>
</dbReference>
<dbReference type="Pfam" id="PF00587">
    <property type="entry name" value="tRNA-synt_2b"/>
    <property type="match status" value="1"/>
</dbReference>
<dbReference type="GO" id="GO:0006433">
    <property type="term" value="P:prolyl-tRNA aminoacylation"/>
    <property type="evidence" value="ECO:0007669"/>
    <property type="project" value="InterPro"/>
</dbReference>
<dbReference type="Gene3D" id="3.30.930.10">
    <property type="entry name" value="Bira Bifunctional Protein, Domain 2"/>
    <property type="match status" value="2"/>
</dbReference>
<dbReference type="PANTHER" id="PTHR42753">
    <property type="entry name" value="MITOCHONDRIAL RIBOSOME PROTEIN L39/PROLYL-TRNA LIGASE FAMILY MEMBER"/>
    <property type="match status" value="1"/>
</dbReference>
<evidence type="ECO:0000256" key="3">
    <source>
        <dbReference type="ARBA" id="ARBA00011738"/>
    </source>
</evidence>
<evidence type="ECO:0000256" key="8">
    <source>
        <dbReference type="ARBA" id="ARBA00022840"/>
    </source>
</evidence>
<keyword evidence="5" id="KW-0963">Cytoplasm</keyword>
<dbReference type="GO" id="GO:0005739">
    <property type="term" value="C:mitochondrion"/>
    <property type="evidence" value="ECO:0007669"/>
    <property type="project" value="TreeGrafter"/>
</dbReference>
<comment type="subcellular location">
    <subcellularLocation>
        <location evidence="1">Cytoplasm</location>
    </subcellularLocation>
</comment>
<evidence type="ECO:0000256" key="10">
    <source>
        <dbReference type="ARBA" id="ARBA00023146"/>
    </source>
</evidence>
<dbReference type="PROSITE" id="PS50862">
    <property type="entry name" value="AA_TRNA_LIGASE_II"/>
    <property type="match status" value="1"/>
</dbReference>
<keyword evidence="15" id="KW-1185">Reference proteome</keyword>
<dbReference type="InterPro" id="IPR002314">
    <property type="entry name" value="aa-tRNA-synt_IIb"/>
</dbReference>
<dbReference type="Pfam" id="PF03129">
    <property type="entry name" value="HGTP_anticodon"/>
    <property type="match status" value="1"/>
</dbReference>
<protein>
    <recommendedName>
        <fullName evidence="4">proline--tRNA ligase</fullName>
        <ecNumber evidence="4">6.1.1.15</ecNumber>
    </recommendedName>
    <alternativeName>
        <fullName evidence="11">Prolyl-tRNA synthetase</fullName>
    </alternativeName>
</protein>
<proteinExistence type="inferred from homology"/>
<evidence type="ECO:0000256" key="11">
    <source>
        <dbReference type="ARBA" id="ARBA00029731"/>
    </source>
</evidence>
<dbReference type="GO" id="GO:0005524">
    <property type="term" value="F:ATP binding"/>
    <property type="evidence" value="ECO:0007669"/>
    <property type="project" value="UniProtKB-KW"/>
</dbReference>
<evidence type="ECO:0000313" key="14">
    <source>
        <dbReference type="EMBL" id="KAK2626979.1"/>
    </source>
</evidence>
<keyword evidence="6" id="KW-0436">Ligase</keyword>
<dbReference type="InterPro" id="IPR004154">
    <property type="entry name" value="Anticodon-bd"/>
</dbReference>
<evidence type="ECO:0000256" key="4">
    <source>
        <dbReference type="ARBA" id="ARBA00012831"/>
    </source>
</evidence>
<comment type="similarity">
    <text evidence="2">Belongs to the class-II aminoacyl-tRNA synthetase family.</text>
</comment>
<evidence type="ECO:0000256" key="7">
    <source>
        <dbReference type="ARBA" id="ARBA00022741"/>
    </source>
</evidence>
<evidence type="ECO:0000313" key="15">
    <source>
        <dbReference type="Proteomes" id="UP001285354"/>
    </source>
</evidence>
<dbReference type="FunFam" id="3.30.930.10:FF:000066">
    <property type="entry name" value="Proline--tRNA ligase"/>
    <property type="match status" value="1"/>
</dbReference>
<gene>
    <name evidence="14" type="ORF">QTJ16_004154</name>
</gene>